<reference evidence="1 2" key="1">
    <citation type="submission" date="2021-04" db="EMBL/GenBank/DDBJ databases">
        <authorList>
            <person name="Pira H."/>
            <person name="Risdian C."/>
            <person name="Wink J."/>
        </authorList>
    </citation>
    <scope>NUCLEOTIDE SEQUENCE [LARGE SCALE GENOMIC DNA]</scope>
    <source>
        <strain evidence="1 2">WH53</strain>
    </source>
</reference>
<evidence type="ECO:0000313" key="2">
    <source>
        <dbReference type="Proteomes" id="UP000690515"/>
    </source>
</evidence>
<sequence length="226" mass="26188">FNAHAGRTQMSQPDACRYRSFRCYASRTGKMKKYGKIENFKSEIHHLLSSVEDVKLACEKIKPIYSDLILDIPLLKPFEVELVKTKSLQYEVYYQSSPEMSKHSIAIINNSYEAYLWVDCDGWCLDDNFYNLDEIASSLCKAPAFENIPENVRELKSLIVEGRWFYQEGSFPIFGGEVPSDMQEVLSWDSSHVLVGTNKENIEVLSRLEWQKLCERENVWFKNGNA</sequence>
<name>A0ABS5ZKM5_9GAMM</name>
<dbReference type="EMBL" id="JAGSOY010000298">
    <property type="protein sequence ID" value="MBU2714463.1"/>
    <property type="molecule type" value="Genomic_DNA"/>
</dbReference>
<evidence type="ECO:0000313" key="1">
    <source>
        <dbReference type="EMBL" id="MBU2714463.1"/>
    </source>
</evidence>
<dbReference type="RefSeq" id="WP_215822740.1">
    <property type="nucleotide sequence ID" value="NZ_JAGSOY010000298.1"/>
</dbReference>
<proteinExistence type="predicted"/>
<comment type="caution">
    <text evidence="1">The sequence shown here is derived from an EMBL/GenBank/DDBJ whole genome shotgun (WGS) entry which is preliminary data.</text>
</comment>
<protein>
    <submittedName>
        <fullName evidence="1">Uncharacterized protein</fullName>
    </submittedName>
</protein>
<dbReference type="Proteomes" id="UP000690515">
    <property type="component" value="Unassembled WGS sequence"/>
</dbReference>
<accession>A0ABS5ZKM5</accession>
<feature type="non-terminal residue" evidence="1">
    <location>
        <position position="1"/>
    </location>
</feature>
<keyword evidence="2" id="KW-1185">Reference proteome</keyword>
<organism evidence="1 2">
    <name type="scientific">Zooshikella harenae</name>
    <dbReference type="NCBI Taxonomy" id="2827238"/>
    <lineage>
        <taxon>Bacteria</taxon>
        <taxon>Pseudomonadati</taxon>
        <taxon>Pseudomonadota</taxon>
        <taxon>Gammaproteobacteria</taxon>
        <taxon>Oceanospirillales</taxon>
        <taxon>Zooshikellaceae</taxon>
        <taxon>Zooshikella</taxon>
    </lineage>
</organism>
<gene>
    <name evidence="1" type="ORF">KCG35_25770</name>
</gene>